<evidence type="ECO:0000313" key="2">
    <source>
        <dbReference type="Proteomes" id="UP001339911"/>
    </source>
</evidence>
<dbReference type="RefSeq" id="WP_331211608.1">
    <property type="nucleotide sequence ID" value="NZ_JAZGQL010000037.1"/>
</dbReference>
<proteinExistence type="predicted"/>
<dbReference type="Proteomes" id="UP001339911">
    <property type="component" value="Unassembled WGS sequence"/>
</dbReference>
<evidence type="ECO:0000313" key="1">
    <source>
        <dbReference type="EMBL" id="MEE6311718.1"/>
    </source>
</evidence>
<accession>A0ABU7SP36</accession>
<reference evidence="1 2" key="1">
    <citation type="submission" date="2024-01" db="EMBL/GenBank/DDBJ databases">
        <title>Genome insights into Plantactinospora veratri sp. nov.</title>
        <authorList>
            <person name="Wang L."/>
        </authorList>
    </citation>
    <scope>NUCLEOTIDE SEQUENCE [LARGE SCALE GENOMIC DNA]</scope>
    <source>
        <strain evidence="1 2">NEAU-FHS4</strain>
    </source>
</reference>
<comment type="caution">
    <text evidence="1">The sequence shown here is derived from an EMBL/GenBank/DDBJ whole genome shotgun (WGS) entry which is preliminary data.</text>
</comment>
<protein>
    <submittedName>
        <fullName evidence="1">Uncharacterized protein</fullName>
    </submittedName>
</protein>
<keyword evidence="2" id="KW-1185">Reference proteome</keyword>
<dbReference type="EMBL" id="JAZGQL010000037">
    <property type="protein sequence ID" value="MEE6311718.1"/>
    <property type="molecule type" value="Genomic_DNA"/>
</dbReference>
<gene>
    <name evidence="1" type="ORF">V1634_33320</name>
</gene>
<name>A0ABU7SP36_9ACTN</name>
<sequence>MTDSDDVIRTVRQLLASGERPAELRWGGVMYDDGRLVYRVTVVDWPRGRDGGTVKVVVQCTNQHATFGVTHRPLPEVARYLDLSPKQRSRGWARYDGDPTQDRGVWIHLAWTVRRLREAFDVLELHREHDGSFGLLISPRPGTTA</sequence>
<organism evidence="1 2">
    <name type="scientific">Plantactinospora veratri</name>
    <dbReference type="NCBI Taxonomy" id="1436122"/>
    <lineage>
        <taxon>Bacteria</taxon>
        <taxon>Bacillati</taxon>
        <taxon>Actinomycetota</taxon>
        <taxon>Actinomycetes</taxon>
        <taxon>Micromonosporales</taxon>
        <taxon>Micromonosporaceae</taxon>
        <taxon>Plantactinospora</taxon>
    </lineage>
</organism>